<evidence type="ECO:0000313" key="2">
    <source>
        <dbReference type="EMBL" id="SVB14509.1"/>
    </source>
</evidence>
<proteinExistence type="predicted"/>
<reference evidence="2" key="1">
    <citation type="submission" date="2018-05" db="EMBL/GenBank/DDBJ databases">
        <authorList>
            <person name="Lanie J.A."/>
            <person name="Ng W.-L."/>
            <person name="Kazmierczak K.M."/>
            <person name="Andrzejewski T.M."/>
            <person name="Davidsen T.M."/>
            <person name="Wayne K.J."/>
            <person name="Tettelin H."/>
            <person name="Glass J.I."/>
            <person name="Rusch D."/>
            <person name="Podicherti R."/>
            <person name="Tsui H.-C.T."/>
            <person name="Winkler M.E."/>
        </authorList>
    </citation>
    <scope>NUCLEOTIDE SEQUENCE</scope>
</reference>
<dbReference type="AlphaFoldDB" id="A0A382BLL1"/>
<feature type="transmembrane region" description="Helical" evidence="1">
    <location>
        <begin position="47"/>
        <end position="67"/>
    </location>
</feature>
<dbReference type="EMBL" id="UINC01030317">
    <property type="protein sequence ID" value="SVB14509.1"/>
    <property type="molecule type" value="Genomic_DNA"/>
</dbReference>
<protein>
    <submittedName>
        <fullName evidence="2">Uncharacterized protein</fullName>
    </submittedName>
</protein>
<accession>A0A382BLL1</accession>
<evidence type="ECO:0000256" key="1">
    <source>
        <dbReference type="SAM" id="Phobius"/>
    </source>
</evidence>
<sequence>MSLIADSLKKAVKEKSFNVSPGINLLKNLGSKAKSSTKFDPKEVKKFIILIVIPDTILAYLLLANPLDPNKKSRHLQ</sequence>
<gene>
    <name evidence="2" type="ORF">METZ01_LOCUS167363</name>
</gene>
<keyword evidence="1" id="KW-1133">Transmembrane helix</keyword>
<name>A0A382BLL1_9ZZZZ</name>
<organism evidence="2">
    <name type="scientific">marine metagenome</name>
    <dbReference type="NCBI Taxonomy" id="408172"/>
    <lineage>
        <taxon>unclassified sequences</taxon>
        <taxon>metagenomes</taxon>
        <taxon>ecological metagenomes</taxon>
    </lineage>
</organism>
<keyword evidence="1" id="KW-0472">Membrane</keyword>
<keyword evidence="1" id="KW-0812">Transmembrane</keyword>